<evidence type="ECO:0000313" key="4">
    <source>
        <dbReference type="Proteomes" id="UP001161064"/>
    </source>
</evidence>
<evidence type="ECO:0000259" key="2">
    <source>
        <dbReference type="Pfam" id="PF03795"/>
    </source>
</evidence>
<reference evidence="3" key="2">
    <citation type="journal article" date="2023" name="ISME Commun">
        <title>Characterization of a bloom-associated alphaproteobacterial lineage, 'Candidatus Phycosocius': insights into freshwater algal-bacterial interactions.</title>
        <authorList>
            <person name="Tanabe Y."/>
            <person name="Yamaguchi H."/>
            <person name="Yoshida M."/>
            <person name="Kai A."/>
            <person name="Okazaki Y."/>
        </authorList>
    </citation>
    <scope>NUCLEOTIDE SEQUENCE</scope>
    <source>
        <strain evidence="3">BOTRYCO-1</strain>
    </source>
</reference>
<dbReference type="RefSeq" id="WP_284359971.1">
    <property type="nucleotide sequence ID" value="NZ_BPFZ01000007.1"/>
</dbReference>
<dbReference type="InterPro" id="IPR011008">
    <property type="entry name" value="Dimeric_a/b-barrel"/>
</dbReference>
<feature type="domain" description="YCII-related" evidence="2">
    <location>
        <begin position="3"/>
        <end position="88"/>
    </location>
</feature>
<dbReference type="InterPro" id="IPR005545">
    <property type="entry name" value="YCII"/>
</dbReference>
<evidence type="ECO:0000313" key="3">
    <source>
        <dbReference type="EMBL" id="GIU67189.1"/>
    </source>
</evidence>
<dbReference type="InterPro" id="IPR051807">
    <property type="entry name" value="Sec-metab_biosynth-assoc"/>
</dbReference>
<evidence type="ECO:0000256" key="1">
    <source>
        <dbReference type="ARBA" id="ARBA00007689"/>
    </source>
</evidence>
<reference evidence="3" key="1">
    <citation type="submission" date="2021-05" db="EMBL/GenBank/DDBJ databases">
        <authorList>
            <person name="Tanabe Y."/>
        </authorList>
    </citation>
    <scope>NUCLEOTIDE SEQUENCE</scope>
    <source>
        <strain evidence="3">BOTRYCO-1</strain>
    </source>
</reference>
<organism evidence="3 4">
    <name type="scientific">Candidatus Phycosocius spiralis</name>
    <dbReference type="NCBI Taxonomy" id="2815099"/>
    <lineage>
        <taxon>Bacteria</taxon>
        <taxon>Pseudomonadati</taxon>
        <taxon>Pseudomonadota</taxon>
        <taxon>Alphaproteobacteria</taxon>
        <taxon>Caulobacterales</taxon>
        <taxon>Caulobacterales incertae sedis</taxon>
        <taxon>Candidatus Phycosocius</taxon>
    </lineage>
</organism>
<dbReference type="Proteomes" id="UP001161064">
    <property type="component" value="Unassembled WGS sequence"/>
</dbReference>
<sequence length="97" mass="10685">MALFIVTCLDKPSSLELRLATRPDHLAYIRRCGQGVKLAGPILSDPERRPIGSHFIVDVADLEEAKAFAQQDPYALVGLFESQVIHPFQITIGALVE</sequence>
<dbReference type="Pfam" id="PF03795">
    <property type="entry name" value="YCII"/>
    <property type="match status" value="1"/>
</dbReference>
<proteinExistence type="inferred from homology"/>
<keyword evidence="4" id="KW-1185">Reference proteome</keyword>
<dbReference type="SUPFAM" id="SSF54909">
    <property type="entry name" value="Dimeric alpha+beta barrel"/>
    <property type="match status" value="1"/>
</dbReference>
<name>A0ABQ4PW19_9PROT</name>
<dbReference type="PANTHER" id="PTHR33606:SF3">
    <property type="entry name" value="PROTEIN YCII"/>
    <property type="match status" value="1"/>
</dbReference>
<dbReference type="Gene3D" id="3.30.70.1060">
    <property type="entry name" value="Dimeric alpha+beta barrel"/>
    <property type="match status" value="1"/>
</dbReference>
<accession>A0ABQ4PW19</accession>
<comment type="caution">
    <text evidence="3">The sequence shown here is derived from an EMBL/GenBank/DDBJ whole genome shotgun (WGS) entry which is preliminary data.</text>
</comment>
<comment type="similarity">
    <text evidence="1">Belongs to the YciI family.</text>
</comment>
<protein>
    <recommendedName>
        <fullName evidence="2">YCII-related domain-containing protein</fullName>
    </recommendedName>
</protein>
<dbReference type="PANTHER" id="PTHR33606">
    <property type="entry name" value="PROTEIN YCII"/>
    <property type="match status" value="1"/>
</dbReference>
<gene>
    <name evidence="3" type="ORF">PsB1_1343</name>
</gene>
<dbReference type="EMBL" id="BPFZ01000007">
    <property type="protein sequence ID" value="GIU67189.1"/>
    <property type="molecule type" value="Genomic_DNA"/>
</dbReference>